<sequence length="220" mass="23425">MNDEATSGAGVAPAVARGTRRKERTRTLVLDAAERLVSQRAPEEIRIEDVAARAGISPASVYVHFGTKDGLLAAVTERVLTVATETLRSAYAAQATPLERFAGVGSAYLRLLLDHPVVVKYLSVTGERGPQTPVEDAVVTRFSELRREFEQSIRDAVAAGAIRPVDPELMSYFLFGAWNGVAALGLRRDALAVSAERVEMAVIEAGLALLDGLLPASGPS</sequence>
<dbReference type="PANTHER" id="PTHR30055">
    <property type="entry name" value="HTH-TYPE TRANSCRIPTIONAL REGULATOR RUTR"/>
    <property type="match status" value="1"/>
</dbReference>
<dbReference type="Gene3D" id="1.10.357.10">
    <property type="entry name" value="Tetracycline Repressor, domain 2"/>
    <property type="match status" value="1"/>
</dbReference>
<dbReference type="InterPro" id="IPR050109">
    <property type="entry name" value="HTH-type_TetR-like_transc_reg"/>
</dbReference>
<dbReference type="PANTHER" id="PTHR30055:SF234">
    <property type="entry name" value="HTH-TYPE TRANSCRIPTIONAL REGULATOR BETI"/>
    <property type="match status" value="1"/>
</dbReference>
<dbReference type="PRINTS" id="PR00455">
    <property type="entry name" value="HTHTETR"/>
</dbReference>
<dbReference type="PROSITE" id="PS50977">
    <property type="entry name" value="HTH_TETR_2"/>
    <property type="match status" value="1"/>
</dbReference>
<dbReference type="AlphaFoldDB" id="A0A2P2CEF0"/>
<reference evidence="5" key="1">
    <citation type="submission" date="2015-08" db="EMBL/GenBank/DDBJ databases">
        <authorList>
            <person name="Babu N.S."/>
            <person name="Beckwith C.J."/>
            <person name="Beseler K.G."/>
            <person name="Brison A."/>
            <person name="Carone J.V."/>
            <person name="Caskin T.P."/>
            <person name="Diamond M."/>
            <person name="Durham M.E."/>
            <person name="Foxe J.M."/>
            <person name="Go M."/>
            <person name="Henderson B.A."/>
            <person name="Jones I.B."/>
            <person name="McGettigan J.A."/>
            <person name="Micheletti S.J."/>
            <person name="Nasrallah M.E."/>
            <person name="Ortiz D."/>
            <person name="Piller C.R."/>
            <person name="Privatt S.R."/>
            <person name="Schneider S.L."/>
            <person name="Sharp S."/>
            <person name="Smith T.C."/>
            <person name="Stanton J.D."/>
            <person name="Ullery H.E."/>
            <person name="Wilson R.J."/>
            <person name="Serrano M.G."/>
            <person name="Buck G."/>
            <person name="Lee V."/>
            <person name="Wang Y."/>
            <person name="Carvalho R."/>
            <person name="Voegtly L."/>
            <person name="Shi R."/>
            <person name="Duckworth R."/>
            <person name="Johnson A."/>
            <person name="Loviza R."/>
            <person name="Walstead R."/>
            <person name="Shah Z."/>
            <person name="Kiflezghi M."/>
            <person name="Wade K."/>
            <person name="Ball S.L."/>
            <person name="Bradley K.W."/>
            <person name="Asai D.J."/>
            <person name="Bowman C.A."/>
            <person name="Russell D.A."/>
            <person name="Pope W.H."/>
            <person name="Jacobs-Sera D."/>
            <person name="Hendrix R.W."/>
            <person name="Hatfull G.F."/>
        </authorList>
    </citation>
    <scope>NUCLEOTIDE SEQUENCE</scope>
</reference>
<dbReference type="InterPro" id="IPR001647">
    <property type="entry name" value="HTH_TetR"/>
</dbReference>
<name>A0A2P2CEF0_9ZZZZ</name>
<dbReference type="Pfam" id="PF00440">
    <property type="entry name" value="TetR_N"/>
    <property type="match status" value="1"/>
</dbReference>
<organism evidence="5">
    <name type="scientific">metagenome</name>
    <dbReference type="NCBI Taxonomy" id="256318"/>
    <lineage>
        <taxon>unclassified sequences</taxon>
        <taxon>metagenomes</taxon>
    </lineage>
</organism>
<proteinExistence type="predicted"/>
<dbReference type="Pfam" id="PF17932">
    <property type="entry name" value="TetR_C_24"/>
    <property type="match status" value="1"/>
</dbReference>
<accession>A0A2P2CEF0</accession>
<keyword evidence="3" id="KW-0804">Transcription</keyword>
<evidence type="ECO:0000313" key="5">
    <source>
        <dbReference type="EMBL" id="CUR60404.1"/>
    </source>
</evidence>
<dbReference type="InterPro" id="IPR009057">
    <property type="entry name" value="Homeodomain-like_sf"/>
</dbReference>
<evidence type="ECO:0000259" key="4">
    <source>
        <dbReference type="PROSITE" id="PS50977"/>
    </source>
</evidence>
<gene>
    <name evidence="5" type="ORF">NOCA1210085</name>
</gene>
<keyword evidence="1" id="KW-0805">Transcription regulation</keyword>
<dbReference type="SUPFAM" id="SSF46689">
    <property type="entry name" value="Homeodomain-like"/>
    <property type="match status" value="1"/>
</dbReference>
<evidence type="ECO:0000256" key="1">
    <source>
        <dbReference type="ARBA" id="ARBA00023015"/>
    </source>
</evidence>
<dbReference type="InterPro" id="IPR036271">
    <property type="entry name" value="Tet_transcr_reg_TetR-rel_C_sf"/>
</dbReference>
<dbReference type="GO" id="GO:0003700">
    <property type="term" value="F:DNA-binding transcription factor activity"/>
    <property type="evidence" value="ECO:0007669"/>
    <property type="project" value="TreeGrafter"/>
</dbReference>
<evidence type="ECO:0000256" key="2">
    <source>
        <dbReference type="ARBA" id="ARBA00023125"/>
    </source>
</evidence>
<dbReference type="SUPFAM" id="SSF48498">
    <property type="entry name" value="Tetracyclin repressor-like, C-terminal domain"/>
    <property type="match status" value="1"/>
</dbReference>
<dbReference type="EMBL" id="CZKB01000014">
    <property type="protein sequence ID" value="CUR60404.1"/>
    <property type="molecule type" value="Genomic_DNA"/>
</dbReference>
<feature type="domain" description="HTH tetR-type" evidence="4">
    <location>
        <begin position="23"/>
        <end position="83"/>
    </location>
</feature>
<evidence type="ECO:0000256" key="3">
    <source>
        <dbReference type="ARBA" id="ARBA00023163"/>
    </source>
</evidence>
<dbReference type="InterPro" id="IPR041490">
    <property type="entry name" value="KstR2_TetR_C"/>
</dbReference>
<dbReference type="GO" id="GO:0000976">
    <property type="term" value="F:transcription cis-regulatory region binding"/>
    <property type="evidence" value="ECO:0007669"/>
    <property type="project" value="TreeGrafter"/>
</dbReference>
<protein>
    <submittedName>
        <fullName evidence="5">LigA</fullName>
    </submittedName>
</protein>
<keyword evidence="2" id="KW-0238">DNA-binding</keyword>
<dbReference type="Gene3D" id="1.10.10.60">
    <property type="entry name" value="Homeodomain-like"/>
    <property type="match status" value="1"/>
</dbReference>